<feature type="region of interest" description="Disordered" evidence="1">
    <location>
        <begin position="467"/>
        <end position="501"/>
    </location>
</feature>
<comment type="caution">
    <text evidence="2">The sequence shown here is derived from an EMBL/GenBank/DDBJ whole genome shotgun (WGS) entry which is preliminary data.</text>
</comment>
<feature type="compositionally biased region" description="Basic residues" evidence="1">
    <location>
        <begin position="353"/>
        <end position="365"/>
    </location>
</feature>
<dbReference type="EMBL" id="JASNFN010000037">
    <property type="protein sequence ID" value="MDP5185122.1"/>
    <property type="molecule type" value="Genomic_DNA"/>
</dbReference>
<feature type="region of interest" description="Disordered" evidence="1">
    <location>
        <begin position="351"/>
        <end position="392"/>
    </location>
</feature>
<protein>
    <submittedName>
        <fullName evidence="2">HNH endonuclease signature motif containing protein</fullName>
    </submittedName>
</protein>
<keyword evidence="2" id="KW-0378">Hydrolase</keyword>
<keyword evidence="2" id="KW-0255">Endonuclease</keyword>
<organism evidence="2 3">
    <name type="scientific">Blastococcus carthaginiensis</name>
    <dbReference type="NCBI Taxonomy" id="3050034"/>
    <lineage>
        <taxon>Bacteria</taxon>
        <taxon>Bacillati</taxon>
        <taxon>Actinomycetota</taxon>
        <taxon>Actinomycetes</taxon>
        <taxon>Geodermatophilales</taxon>
        <taxon>Geodermatophilaceae</taxon>
        <taxon>Blastococcus</taxon>
    </lineage>
</organism>
<name>A0ABT9IHR7_9ACTN</name>
<evidence type="ECO:0000313" key="2">
    <source>
        <dbReference type="EMBL" id="MDP5185122.1"/>
    </source>
</evidence>
<dbReference type="Proteomes" id="UP001233673">
    <property type="component" value="Unassembled WGS sequence"/>
</dbReference>
<sequence length="501" mass="54096">MEDDGVPGPLDGVPMPLLPGEVVPPASGEFELVCDIWSADAHMAREYARQAAAIAELARRRSAERDADYGPRGGPGPDSRAMRPAALADVCDDFVSELATIRGCSEAEAGRLAAESILLTTKLAATWAELFAGRLTIRKARILLDLLGDASDAVAAQVQARVLPGAGNCPPSRLGDRVRYHLYRVDAEARERRRRDAERTADVRVERTADDLGRLVIEGPLPAVHAARDAVDQYARWMRADGDDRPIGVLRSTAALDLILRPWDTSRPPVTAHLHLHAALPSLRPDAPAGAAPAELDGQLISAAQCRELLDTLDMLGLSAAPAGGSVHVAIDDPATGETLAVATRAELARAAGRGRRVRRGKASRGAHPPGQPDGPGLRPPPATRGYRPTAAQDRLVTVRDRHCRMPGCRRRAGRCDIDHGQAFADGGPTDCWNLCCLCRRHHRIKTFARGWSFTLHPDGRLVVRTPSGISRTTRPPGWYHDPEPDPPWLDDLAPPDPLRT</sequence>
<reference evidence="3" key="1">
    <citation type="submission" date="2023-05" db="EMBL/GenBank/DDBJ databases">
        <title>Draft genome of Pseudofrankia sp. BMG5.37.</title>
        <authorList>
            <person name="Gtari M."/>
            <person name="Ghodhbane F."/>
            <person name="Sbissi I."/>
        </authorList>
    </citation>
    <scope>NUCLEOTIDE SEQUENCE [LARGE SCALE GENOMIC DNA]</scope>
    <source>
        <strain evidence="3">BMG 814</strain>
    </source>
</reference>
<dbReference type="InterPro" id="IPR003615">
    <property type="entry name" value="HNH_nuc"/>
</dbReference>
<gene>
    <name evidence="2" type="ORF">QOZ88_21020</name>
</gene>
<dbReference type="GO" id="GO:0004519">
    <property type="term" value="F:endonuclease activity"/>
    <property type="evidence" value="ECO:0007669"/>
    <property type="project" value="UniProtKB-KW"/>
</dbReference>
<keyword evidence="3" id="KW-1185">Reference proteome</keyword>
<keyword evidence="2" id="KW-0540">Nuclease</keyword>
<proteinExistence type="predicted"/>
<feature type="compositionally biased region" description="Pro residues" evidence="1">
    <location>
        <begin position="370"/>
        <end position="383"/>
    </location>
</feature>
<dbReference type="CDD" id="cd00085">
    <property type="entry name" value="HNHc"/>
    <property type="match status" value="1"/>
</dbReference>
<evidence type="ECO:0000313" key="3">
    <source>
        <dbReference type="Proteomes" id="UP001233673"/>
    </source>
</evidence>
<dbReference type="Gene3D" id="1.10.30.50">
    <property type="match status" value="1"/>
</dbReference>
<dbReference type="RefSeq" id="WP_306001649.1">
    <property type="nucleotide sequence ID" value="NZ_JASNFN010000037.1"/>
</dbReference>
<evidence type="ECO:0000256" key="1">
    <source>
        <dbReference type="SAM" id="MobiDB-lite"/>
    </source>
</evidence>
<accession>A0ABT9IHR7</accession>